<dbReference type="PANTHER" id="PTHR13098:SF3">
    <property type="entry name" value="WOLFRAMIN"/>
    <property type="match status" value="1"/>
</dbReference>
<dbReference type="InterPro" id="IPR045458">
    <property type="entry name" value="Wolframin_Sel1-like_rpt"/>
</dbReference>
<gene>
    <name evidence="6" type="ORF">TDIB3V08_LOCUS7595</name>
</gene>
<dbReference type="PANTHER" id="PTHR13098">
    <property type="entry name" value="WOLFRAMIN"/>
    <property type="match status" value="1"/>
</dbReference>
<feature type="domain" description="Wolframin EF-hand" evidence="4">
    <location>
        <begin position="239"/>
        <end position="334"/>
    </location>
</feature>
<feature type="transmembrane region" description="Helical" evidence="2">
    <location>
        <begin position="511"/>
        <end position="527"/>
    </location>
</feature>
<evidence type="ECO:0000259" key="5">
    <source>
        <dbReference type="Pfam" id="PF20053"/>
    </source>
</evidence>
<feature type="transmembrane region" description="Helical" evidence="2">
    <location>
        <begin position="487"/>
        <end position="505"/>
    </location>
</feature>
<proteinExistence type="predicted"/>
<dbReference type="GO" id="GO:0030968">
    <property type="term" value="P:endoplasmic reticulum unfolded protein response"/>
    <property type="evidence" value="ECO:0007669"/>
    <property type="project" value="TreeGrafter"/>
</dbReference>
<reference evidence="6" key="1">
    <citation type="submission" date="2020-11" db="EMBL/GenBank/DDBJ databases">
        <authorList>
            <person name="Tran Van P."/>
        </authorList>
    </citation>
    <scope>NUCLEOTIDE SEQUENCE</scope>
</reference>
<dbReference type="PRINTS" id="PR02060">
    <property type="entry name" value="WOLFFAMILY"/>
</dbReference>
<evidence type="ECO:0000256" key="1">
    <source>
        <dbReference type="SAM" id="MobiDB-lite"/>
    </source>
</evidence>
<dbReference type="Pfam" id="PF20053">
    <property type="entry name" value="WC-rich"/>
    <property type="match status" value="1"/>
</dbReference>
<protein>
    <recommendedName>
        <fullName evidence="7">Wolframin</fullName>
    </recommendedName>
</protein>
<dbReference type="GO" id="GO:0005789">
    <property type="term" value="C:endoplasmic reticulum membrane"/>
    <property type="evidence" value="ECO:0007669"/>
    <property type="project" value="TreeGrafter"/>
</dbReference>
<feature type="transmembrane region" description="Helical" evidence="2">
    <location>
        <begin position="571"/>
        <end position="594"/>
    </location>
</feature>
<feature type="transmembrane region" description="Helical" evidence="2">
    <location>
        <begin position="677"/>
        <end position="698"/>
    </location>
</feature>
<dbReference type="InterPro" id="IPR026209">
    <property type="entry name" value="Wolframin_fam"/>
</dbReference>
<keyword evidence="2" id="KW-0472">Membrane</keyword>
<organism evidence="6">
    <name type="scientific">Timema douglasi</name>
    <name type="common">Walking stick</name>
    <dbReference type="NCBI Taxonomy" id="61478"/>
    <lineage>
        <taxon>Eukaryota</taxon>
        <taxon>Metazoa</taxon>
        <taxon>Ecdysozoa</taxon>
        <taxon>Arthropoda</taxon>
        <taxon>Hexapoda</taxon>
        <taxon>Insecta</taxon>
        <taxon>Pterygota</taxon>
        <taxon>Neoptera</taxon>
        <taxon>Polyneoptera</taxon>
        <taxon>Phasmatodea</taxon>
        <taxon>Timematodea</taxon>
        <taxon>Timematoidea</taxon>
        <taxon>Timematidae</taxon>
        <taxon>Timema</taxon>
    </lineage>
</organism>
<dbReference type="AlphaFoldDB" id="A0A7R8VR05"/>
<keyword evidence="2" id="KW-1133">Transmembrane helix</keyword>
<dbReference type="EMBL" id="OA568323">
    <property type="protein sequence ID" value="CAD7201394.1"/>
    <property type="molecule type" value="Genomic_DNA"/>
</dbReference>
<dbReference type="Pfam" id="PF19913">
    <property type="entry name" value="WCOB"/>
    <property type="match status" value="1"/>
</dbReference>
<keyword evidence="2" id="KW-0812">Transmembrane</keyword>
<feature type="domain" description="Wolframin OB-fold" evidence="3">
    <location>
        <begin position="857"/>
        <end position="976"/>
    </location>
</feature>
<dbReference type="InterPro" id="IPR045461">
    <property type="entry name" value="Wolframin_OB_fold"/>
</dbReference>
<feature type="domain" description="Wolframin cysteine-rich" evidence="5">
    <location>
        <begin position="752"/>
        <end position="855"/>
    </location>
</feature>
<feature type="transmembrane region" description="Helical" evidence="2">
    <location>
        <begin position="718"/>
        <end position="736"/>
    </location>
</feature>
<sequence>MQQFLVSTVVYLMILHDDLRPRPSILVTLPFRQLDPIRALQGKSCHVTPVRRRLEIFLPVAVMDRICFTKSQTATASLVLSNFLASDPEAPGSILNSSKLDGPRGSLRRLRSQLAEDGCPESQVVLAKQLLEETCVESVVPTDLVESVPTDLVESVVPTDLVESVPINSVVQSARNELEVEREENSRLGVYWLIKSSEQGNMEATTVLKQCLESGQGITEHNYVDVNRCLNMSQDEKLARRAAREMFSSLSAGQDFITTDQLERRIRKCEESEVESIAGPSAEPHENMAAGDGSISTTESIQPDSSDTDWMLRSESAGEKLTEDHLVSAAVNYARGELPLVHRVLTLSNSCRRDSREINYIHRILLHPINTLQMLYYELIETIAKRGASFVSSLFPVVLSHVQTIVLLFVYSVLGTESILLFVPMFFYYVSFCAMAVFTFQMVHRKTEFQDFRVWSRLFLRYSGGNLNPEEAEYQYCSNNLRPYGQFFLALLVNLMIYPLIAPQWTPQSEFAILAFFLTFLTLYVFMDNKWPPDWLALFSFALHVLAKYPYETDVVVRQGWRFLDIRVPTFASYVVGNGVEFCLNCRAVFYLLIPAIFLRIAARDGWRGTYKTLIPHCVTLAWWQVAVISSQGATWYGLIRGALALVGLVLFLPLAGLAAVLLPVAAAGKYLADSAMMVRASVTTLLASVPIALSWYLDFRRRRGHMSSFVEGFVFRVQVIFGVVAAVFLIHPLLYDGQDNTSMESVSSLSWEQYQNHCHQPAWEQSSLAAVQLRCAHLADVSVSWDGYVTDIRVRNTHNVLDTVLSKFPGPVRDTLACWYGDKYDGDCRQQDANYGSCKMMRELKLRRAACHLHAWDRYEFEIVVKMKSGMWGTGALVSLVADDSFRNFTMALRTGDRVWFTGLLMNGMTSDSLLGGPSPQVDLEEIGCLGCHTSELQIHKKPVVGAGNGTLLGYLYTGIKSVLNFVFNPLVIFR</sequence>
<feature type="region of interest" description="Disordered" evidence="1">
    <location>
        <begin position="273"/>
        <end position="309"/>
    </location>
</feature>
<evidence type="ECO:0000256" key="2">
    <source>
        <dbReference type="SAM" id="Phobius"/>
    </source>
</evidence>
<evidence type="ECO:0000259" key="3">
    <source>
        <dbReference type="Pfam" id="PF19913"/>
    </source>
</evidence>
<feature type="transmembrane region" description="Helical" evidence="2">
    <location>
        <begin position="419"/>
        <end position="440"/>
    </location>
</feature>
<dbReference type="Pfam" id="PF19914">
    <property type="entry name" value="WEF-hand"/>
    <property type="match status" value="1"/>
</dbReference>
<dbReference type="InterPro" id="IPR045460">
    <property type="entry name" value="Wolframin_EF-hand"/>
</dbReference>
<evidence type="ECO:0008006" key="7">
    <source>
        <dbReference type="Google" id="ProtNLM"/>
    </source>
</evidence>
<feature type="transmembrane region" description="Helical" evidence="2">
    <location>
        <begin position="389"/>
        <end position="413"/>
    </location>
</feature>
<feature type="transmembrane region" description="Helical" evidence="2">
    <location>
        <begin position="643"/>
        <end position="665"/>
    </location>
</feature>
<feature type="compositionally biased region" description="Polar residues" evidence="1">
    <location>
        <begin position="294"/>
        <end position="305"/>
    </location>
</feature>
<evidence type="ECO:0000313" key="6">
    <source>
        <dbReference type="EMBL" id="CAD7201394.1"/>
    </source>
</evidence>
<accession>A0A7R8VR05</accession>
<dbReference type="InterPro" id="IPR045400">
    <property type="entry name" value="Wolframin_Cys-rich"/>
</dbReference>
<dbReference type="Pfam" id="PF20023">
    <property type="entry name" value="WSLR"/>
    <property type="match status" value="1"/>
</dbReference>
<name>A0A7R8VR05_TIMDO</name>
<dbReference type="GO" id="GO:0055074">
    <property type="term" value="P:calcium ion homeostasis"/>
    <property type="evidence" value="ECO:0007669"/>
    <property type="project" value="TreeGrafter"/>
</dbReference>
<evidence type="ECO:0000259" key="4">
    <source>
        <dbReference type="Pfam" id="PF19914"/>
    </source>
</evidence>